<sequence>MFSHDDARQVVLALTQQVQVFEQHAGTADWRGVGPTGEGGLGSGDGFGDGLAAGQGHAAGFLAGGRVVDVLIAVITGHALVVVVVLDRCCHGSESQVLNVGSHDRLSICSEPEQNPELIVHICEQYTHGKD</sequence>
<dbReference type="AlphaFoldDB" id="A0A5E7Q7K3"/>
<protein>
    <submittedName>
        <fullName evidence="1">Uncharacterized protein</fullName>
    </submittedName>
</protein>
<evidence type="ECO:0000313" key="2">
    <source>
        <dbReference type="Proteomes" id="UP000377224"/>
    </source>
</evidence>
<proteinExistence type="predicted"/>
<name>A0A5E7Q7K3_PSEFL</name>
<organism evidence="1 2">
    <name type="scientific">Pseudomonas fluorescens</name>
    <dbReference type="NCBI Taxonomy" id="294"/>
    <lineage>
        <taxon>Bacteria</taxon>
        <taxon>Pseudomonadati</taxon>
        <taxon>Pseudomonadota</taxon>
        <taxon>Gammaproteobacteria</taxon>
        <taxon>Pseudomonadales</taxon>
        <taxon>Pseudomonadaceae</taxon>
        <taxon>Pseudomonas</taxon>
    </lineage>
</organism>
<reference evidence="1 2" key="1">
    <citation type="submission" date="2019-09" db="EMBL/GenBank/DDBJ databases">
        <authorList>
            <person name="Chandra G."/>
            <person name="Truman W A."/>
        </authorList>
    </citation>
    <scope>NUCLEOTIDE SEQUENCE [LARGE SCALE GENOMIC DNA]</scope>
    <source>
        <strain evidence="1">PS896</strain>
    </source>
</reference>
<gene>
    <name evidence="1" type="ORF">PS896_05822</name>
</gene>
<dbReference type="Proteomes" id="UP000377224">
    <property type="component" value="Unassembled WGS sequence"/>
</dbReference>
<evidence type="ECO:0000313" key="1">
    <source>
        <dbReference type="EMBL" id="VVP57638.1"/>
    </source>
</evidence>
<accession>A0A5E7Q7K3</accession>
<dbReference type="EMBL" id="CABVIN010000052">
    <property type="protein sequence ID" value="VVP57638.1"/>
    <property type="molecule type" value="Genomic_DNA"/>
</dbReference>